<name>A0ABP0NNW0_9DINO</name>
<dbReference type="PANTHER" id="PTHR12277:SF81">
    <property type="entry name" value="PROTEIN ABHD13"/>
    <property type="match status" value="1"/>
</dbReference>
<keyword evidence="3" id="KW-1185">Reference proteome</keyword>
<gene>
    <name evidence="2" type="ORF">CCMP2556_LOCUS32005</name>
</gene>
<comment type="caution">
    <text evidence="2">The sequence shown here is derived from an EMBL/GenBank/DDBJ whole genome shotgun (WGS) entry which is preliminary data.</text>
</comment>
<evidence type="ECO:0000313" key="3">
    <source>
        <dbReference type="Proteomes" id="UP001642484"/>
    </source>
</evidence>
<dbReference type="Pfam" id="PF07859">
    <property type="entry name" value="Abhydrolase_3"/>
    <property type="match status" value="1"/>
</dbReference>
<organism evidence="2 3">
    <name type="scientific">Durusdinium trenchii</name>
    <dbReference type="NCBI Taxonomy" id="1381693"/>
    <lineage>
        <taxon>Eukaryota</taxon>
        <taxon>Sar</taxon>
        <taxon>Alveolata</taxon>
        <taxon>Dinophyceae</taxon>
        <taxon>Suessiales</taxon>
        <taxon>Symbiodiniaceae</taxon>
        <taxon>Durusdinium</taxon>
    </lineage>
</organism>
<evidence type="ECO:0000313" key="2">
    <source>
        <dbReference type="EMBL" id="CAK9065088.1"/>
    </source>
</evidence>
<dbReference type="PANTHER" id="PTHR12277">
    <property type="entry name" value="ALPHA/BETA HYDROLASE DOMAIN-CONTAINING PROTEIN"/>
    <property type="match status" value="1"/>
</dbReference>
<accession>A0ABP0NNW0</accession>
<dbReference type="EMBL" id="CAXAMN010021973">
    <property type="protein sequence ID" value="CAK9065088.1"/>
    <property type="molecule type" value="Genomic_DNA"/>
</dbReference>
<feature type="domain" description="Alpha/beta hydrolase fold-3" evidence="1">
    <location>
        <begin position="6"/>
        <end position="64"/>
    </location>
</feature>
<reference evidence="2 3" key="1">
    <citation type="submission" date="2024-02" db="EMBL/GenBank/DDBJ databases">
        <authorList>
            <person name="Chen Y."/>
            <person name="Shah S."/>
            <person name="Dougan E. K."/>
            <person name="Thang M."/>
            <person name="Chan C."/>
        </authorList>
    </citation>
    <scope>NUCLEOTIDE SEQUENCE [LARGE SCALE GENOMIC DNA]</scope>
</reference>
<sequence>MSFCLFQDALSAWRWLKKEAEGGRIDGDQLFVFGRSLGGAVAIALAAELQQLAQGPYPRGLILENTFTSISDVVNALFPLLAFESLKKHFLRIKWESIQRVPDLEVPMLFLTGEKDEMIPPAHSRMLHARAEKSRLRRNVVFPDGQHNDTWEKGGDEYWKVQATFLQASGHFFSVCWVQRHGEMDHEGFLGEVAPFISTGASTQCLDAPMPGVFGARRRQGRIGSSEARSLLQLWS</sequence>
<evidence type="ECO:0000259" key="1">
    <source>
        <dbReference type="Pfam" id="PF07859"/>
    </source>
</evidence>
<dbReference type="InterPro" id="IPR029058">
    <property type="entry name" value="AB_hydrolase_fold"/>
</dbReference>
<dbReference type="InterPro" id="IPR013094">
    <property type="entry name" value="AB_hydrolase_3"/>
</dbReference>
<dbReference type="Gene3D" id="3.40.50.1820">
    <property type="entry name" value="alpha/beta hydrolase"/>
    <property type="match status" value="1"/>
</dbReference>
<proteinExistence type="predicted"/>
<protein>
    <recommendedName>
        <fullName evidence="1">Alpha/beta hydrolase fold-3 domain-containing protein</fullName>
    </recommendedName>
</protein>
<dbReference type="SUPFAM" id="SSF53474">
    <property type="entry name" value="alpha/beta-Hydrolases"/>
    <property type="match status" value="1"/>
</dbReference>
<dbReference type="Proteomes" id="UP001642484">
    <property type="component" value="Unassembled WGS sequence"/>
</dbReference>